<dbReference type="HOGENOM" id="CLU_000738_1_0_4"/>
<evidence type="ECO:0000256" key="1">
    <source>
        <dbReference type="ARBA" id="ARBA00007913"/>
    </source>
</evidence>
<keyword evidence="2" id="KW-0547">Nucleotide-binding</keyword>
<keyword evidence="5" id="KW-0067">ATP-binding</keyword>
<reference evidence="11" key="1">
    <citation type="submission" date="2009-05" db="EMBL/GenBank/DDBJ databases">
        <title>Complete sequence of chromosome of Thauera sp. MZ1T.</title>
        <authorList>
            <consortium name="US DOE Joint Genome Institute"/>
            <person name="Lucas S."/>
            <person name="Copeland A."/>
            <person name="Lapidus A."/>
            <person name="Glavina del Rio T."/>
            <person name="Dalin E."/>
            <person name="Tice H."/>
            <person name="Bruce D."/>
            <person name="Goodwin L."/>
            <person name="Pitluck S."/>
            <person name="Sims D."/>
            <person name="Brettin T."/>
            <person name="Detter J.C."/>
            <person name="Han C."/>
            <person name="Larimer F."/>
            <person name="Land M."/>
            <person name="Hauser L."/>
            <person name="Kyrpides N."/>
            <person name="Mikhailova N."/>
            <person name="Sayler G.S."/>
        </authorList>
    </citation>
    <scope>NUCLEOTIDE SEQUENCE [LARGE SCALE GENOMIC DNA]</scope>
    <source>
        <strain evidence="11">MZ1T</strain>
    </source>
</reference>
<dbReference type="InterPro" id="IPR050534">
    <property type="entry name" value="Coronavir_polyprotein_1ab"/>
</dbReference>
<dbReference type="InterPro" id="IPR027417">
    <property type="entry name" value="P-loop_NTPase"/>
</dbReference>
<evidence type="ECO:0000259" key="7">
    <source>
        <dbReference type="Pfam" id="PF13086"/>
    </source>
</evidence>
<evidence type="ECO:0000259" key="9">
    <source>
        <dbReference type="Pfam" id="PF18741"/>
    </source>
</evidence>
<feature type="compositionally biased region" description="Basic and acidic residues" evidence="6">
    <location>
        <begin position="1535"/>
        <end position="1544"/>
    </location>
</feature>
<evidence type="ECO:0000256" key="3">
    <source>
        <dbReference type="ARBA" id="ARBA00022801"/>
    </source>
</evidence>
<dbReference type="InterPro" id="IPR041679">
    <property type="entry name" value="DNA2/NAM7-like_C"/>
</dbReference>
<protein>
    <recommendedName>
        <fullName evidence="12">Very short patch repair endonuclease</fullName>
    </recommendedName>
</protein>
<evidence type="ECO:0000313" key="10">
    <source>
        <dbReference type="EMBL" id="ACR01762.1"/>
    </source>
</evidence>
<evidence type="ECO:0000259" key="8">
    <source>
        <dbReference type="Pfam" id="PF13087"/>
    </source>
</evidence>
<accession>C4KBI6</accession>
<evidence type="ECO:0000313" key="11">
    <source>
        <dbReference type="Proteomes" id="UP000002186"/>
    </source>
</evidence>
<dbReference type="GO" id="GO:0005524">
    <property type="term" value="F:ATP binding"/>
    <property type="evidence" value="ECO:0007669"/>
    <property type="project" value="UniProtKB-KW"/>
</dbReference>
<keyword evidence="11" id="KW-1185">Reference proteome</keyword>
<dbReference type="InterPro" id="IPR011335">
    <property type="entry name" value="Restrct_endonuc-II-like"/>
</dbReference>
<dbReference type="STRING" id="85643.Tmz1t_3166"/>
<dbReference type="PANTHER" id="PTHR43788:SF8">
    <property type="entry name" value="DNA-BINDING PROTEIN SMUBP-2"/>
    <property type="match status" value="1"/>
</dbReference>
<dbReference type="PANTHER" id="PTHR43788">
    <property type="entry name" value="DNA2/NAM7 HELICASE FAMILY MEMBER"/>
    <property type="match status" value="1"/>
</dbReference>
<evidence type="ECO:0008006" key="12">
    <source>
        <dbReference type="Google" id="ProtNLM"/>
    </source>
</evidence>
<feature type="domain" description="DNA2/NAM7 helicase-like C-terminal" evidence="8">
    <location>
        <begin position="1156"/>
        <end position="1337"/>
    </location>
</feature>
<dbReference type="Pfam" id="PF18741">
    <property type="entry name" value="MTES_1575"/>
    <property type="match status" value="1"/>
</dbReference>
<dbReference type="KEGG" id="tmz:Tmz1t_3166"/>
<organism evidence="10 11">
    <name type="scientific">Thauera aminoaromatica</name>
    <dbReference type="NCBI Taxonomy" id="164330"/>
    <lineage>
        <taxon>Bacteria</taxon>
        <taxon>Pseudomonadati</taxon>
        <taxon>Pseudomonadota</taxon>
        <taxon>Betaproteobacteria</taxon>
        <taxon>Rhodocyclales</taxon>
        <taxon>Zoogloeaceae</taxon>
        <taxon>Thauera</taxon>
    </lineage>
</organism>
<dbReference type="EMBL" id="CP001281">
    <property type="protein sequence ID" value="ACR01762.1"/>
    <property type="molecule type" value="Genomic_DNA"/>
</dbReference>
<feature type="domain" description="DNA2/NAM7 helicase helicase" evidence="7">
    <location>
        <begin position="386"/>
        <end position="515"/>
    </location>
</feature>
<reference evidence="10 11" key="2">
    <citation type="journal article" date="2012" name="Stand. Genomic Sci.">
        <title>Complete genome sequence of Thauera aminoaromatica strain MZ1T.</title>
        <authorList>
            <person name="Jiang K."/>
            <person name="Sanseverino J."/>
            <person name="Chauhan A."/>
            <person name="Lucas S."/>
            <person name="Copeland A."/>
            <person name="Lapidus A."/>
            <person name="Del Rio T.G."/>
            <person name="Dalin E."/>
            <person name="Tice H."/>
            <person name="Bruce D."/>
            <person name="Goodwin L."/>
            <person name="Pitluck S."/>
            <person name="Sims D."/>
            <person name="Brettin T."/>
            <person name="Detter J.C."/>
            <person name="Han C."/>
            <person name="Chang Y.J."/>
            <person name="Larimer F."/>
            <person name="Land M."/>
            <person name="Hauser L."/>
            <person name="Kyrpides N.C."/>
            <person name="Mikhailova N."/>
            <person name="Moser S."/>
            <person name="Jegier P."/>
            <person name="Close D."/>
            <person name="Debruyn J.M."/>
            <person name="Wang Y."/>
            <person name="Layton A.C."/>
            <person name="Allen M.S."/>
            <person name="Sayler G.S."/>
        </authorList>
    </citation>
    <scope>NUCLEOTIDE SEQUENCE [LARGE SCALE GENOMIC DNA]</scope>
    <source>
        <strain evidence="10 11">MZ1T</strain>
    </source>
</reference>
<feature type="domain" description="Restriction endonuclease type II-like" evidence="9">
    <location>
        <begin position="1380"/>
        <end position="1473"/>
    </location>
</feature>
<dbReference type="InterPro" id="IPR047187">
    <property type="entry name" value="SF1_C_Upf1"/>
</dbReference>
<keyword evidence="3" id="KW-0378">Hydrolase</keyword>
<evidence type="ECO:0000256" key="6">
    <source>
        <dbReference type="SAM" id="MobiDB-lite"/>
    </source>
</evidence>
<dbReference type="Gene3D" id="3.40.50.300">
    <property type="entry name" value="P-loop containing nucleotide triphosphate hydrolases"/>
    <property type="match status" value="3"/>
</dbReference>
<evidence type="ECO:0000256" key="4">
    <source>
        <dbReference type="ARBA" id="ARBA00022806"/>
    </source>
</evidence>
<dbReference type="InterPro" id="IPR049468">
    <property type="entry name" value="Restrct_endonuc-II-like_dom"/>
</dbReference>
<dbReference type="GO" id="GO:0043139">
    <property type="term" value="F:5'-3' DNA helicase activity"/>
    <property type="evidence" value="ECO:0007669"/>
    <property type="project" value="TreeGrafter"/>
</dbReference>
<evidence type="ECO:0000256" key="5">
    <source>
        <dbReference type="ARBA" id="ARBA00022840"/>
    </source>
</evidence>
<dbReference type="InterPro" id="IPR041677">
    <property type="entry name" value="DNA2/NAM7_AAA_11"/>
</dbReference>
<dbReference type="RefSeq" id="WP_012585839.1">
    <property type="nucleotide sequence ID" value="NC_011662.2"/>
</dbReference>
<dbReference type="Proteomes" id="UP000002186">
    <property type="component" value="Chromosome"/>
</dbReference>
<dbReference type="Pfam" id="PF13087">
    <property type="entry name" value="AAA_12"/>
    <property type="match status" value="1"/>
</dbReference>
<dbReference type="eggNOG" id="COG0507">
    <property type="taxonomic scope" value="Bacteria"/>
</dbReference>
<evidence type="ECO:0000256" key="2">
    <source>
        <dbReference type="ARBA" id="ARBA00022741"/>
    </source>
</evidence>
<dbReference type="Pfam" id="PF13086">
    <property type="entry name" value="AAA_11"/>
    <property type="match status" value="1"/>
</dbReference>
<proteinExistence type="inferred from homology"/>
<sequence length="1652" mass="183021">MKNTPRQLLHNLLDYIREQAKNVDPKGFRLSAAKGFLRRRPELAGLPGVTFDLKVEGDHTWLQVERLDARRPPAPPEHASDLLVVGADPFGAPPVVSEAGIKSRITRLRERRPDDTFEAAAAEIRATADATLKAYSPIWQAWAEGERPRRKTIALYAELFALKHQLEAEETARPQELVWGIGVASWNIPVDSDRIAFEYPLITQALEISIDERTMMLEVRPRSTDTRVELDGFTACAVIGAAELELAAKEHLKRPGAAPVTPFDASTYGDILRLVASNMDSGGQYREVQGKAEPVPPPGSNLIVTDEWVLLSRPRSNNYLFDDLRRLQEKLEAGVEIPSGPLSLVSPPSDEPVRHSEIRFRGLSTRGSGSGGGAASTQELYFPLPYNDEQVTIIQQLEQSPGVTVQGPPGTGKTHTIANIICHYLASGKRVLVTSRGEQALEVLQSKIPEGVRKLTVSLLASDREGVRQFQASIEAIQHQISQLNPALTQREISERQSAIDRAHEELALIDRRVDEIAATQLQEIEVDGVPQRAAKMAELVLSGHEHFGWFDDVIDLDAKHAPPLTQEEASQLRESRRILRDDLCYVGVQLPATDALPSVADIARLHEILVRMRRLESRIRSGGLLPLKASSPEVLQAAQDLLARIDATLEVVTGLEGLGDAWPFALREKCRHANFKAEREALESLFNDIDTLIEARAGFLKRPVDFPERGLTCQKTKEAVKRAAETGKPFGFIAFGASDAKENVGQIRVSGLVPQSTADWQHVDRYLQLHQEILSFQVRWNNFADDLSLPRLEGGVASLRRIELIASAAKNAHKLATEHDAQLVAKAQEVFQRAPLKALTSDSTELRSVREQLDDHLTNATLAQATVQLATLQEKLVGTSGPVIDTLRSFVLRELGKVDLEPERVAARYAELLAELRRLAELGTHLCRVNDYASRIERAGGVKLAQRIRTEAVGMAGEDPVFPPTWREAWNWARVRAHLQSIEAREELVRLFARRKDLENGLARLYQELVAKSAWLSTKRNATQRVLQALAGYASAIRRIGQGTGPNATRYRRDAREAMFEAAGAVPCWIMSHARISEAMPADIGAFDLVIVDEASQSDLWALPAILRGRKILVVGDDKQVSPDGGFIASATINNLKARFLSDQPYGNDMTPEKSLYDLAARVFAANQVMLREHFRCVPAIIAYSNRTFYKDNIQPLRIPSAHERIDPPLVDLYVPHGMRDKHSCNKAEAEAIAEEIAAILDNPSLVGRTIGVVSLLGMEQAKLIDSVVRQRCDAAELLRRRFDCGDARTFQGSERDIMFLSMVVDSKSCKALSGTMYDQRFNVAASRARDRMYLVRSLKVSDLSDKDLRLTLVSHFDKPLIADEQPAELLIDLCESGFEREVFTRLSEHGYRVIPQVKAGAYRIDMVVEGAGDARLAIELDGDDYHGPDRWANDMARQRVLERAGWVFWRCFASTWSLQKDEVFAELLSRLQAMGIEPIGAMERVPSLVEKRTWTRSDGERYGADDPAAYVLEDAIAQANRENAAAASPTETDAPRSPEPAHSDALPTTTESDIAYLITVQQYEGGPWWTRAFPAHHTLVALRQANGGRRASSTQDAAAAVSAHVDAVLDELLEKKIAPAAEAAHPKREEAIRIATETVKASGWKAVLVD</sequence>
<comment type="similarity">
    <text evidence="1">Belongs to the DNA2/NAM7 helicase family.</text>
</comment>
<dbReference type="SUPFAM" id="SSF52540">
    <property type="entry name" value="P-loop containing nucleoside triphosphate hydrolases"/>
    <property type="match status" value="1"/>
</dbReference>
<dbReference type="CDD" id="cd18808">
    <property type="entry name" value="SF1_C_Upf1"/>
    <property type="match status" value="1"/>
</dbReference>
<dbReference type="GO" id="GO:0016787">
    <property type="term" value="F:hydrolase activity"/>
    <property type="evidence" value="ECO:0007669"/>
    <property type="project" value="UniProtKB-KW"/>
</dbReference>
<name>C4KBI6_THASP</name>
<dbReference type="Gene3D" id="3.40.960.10">
    <property type="entry name" value="VSR Endonuclease"/>
    <property type="match status" value="1"/>
</dbReference>
<dbReference type="SUPFAM" id="SSF52980">
    <property type="entry name" value="Restriction endonuclease-like"/>
    <property type="match status" value="1"/>
</dbReference>
<dbReference type="OrthoDB" id="9757917at2"/>
<dbReference type="eggNOG" id="COG1112">
    <property type="taxonomic scope" value="Bacteria"/>
</dbReference>
<feature type="region of interest" description="Disordered" evidence="6">
    <location>
        <begin position="1523"/>
        <end position="1549"/>
    </location>
</feature>
<keyword evidence="4" id="KW-0347">Helicase</keyword>
<gene>
    <name evidence="10" type="ordered locus">Tmz1t_3166</name>
</gene>